<evidence type="ECO:0000313" key="3">
    <source>
        <dbReference type="Proteomes" id="UP000660554"/>
    </source>
</evidence>
<keyword evidence="3" id="KW-1185">Reference proteome</keyword>
<reference evidence="3" key="1">
    <citation type="submission" date="2020-09" db="EMBL/GenBank/DDBJ databases">
        <title>Whole genome shotgun sequence of Streptomyces cinnamonensis NBRC 15873.</title>
        <authorList>
            <person name="Komaki H."/>
            <person name="Tamura T."/>
        </authorList>
    </citation>
    <scope>NUCLEOTIDE SEQUENCE [LARGE SCALE GENOMIC DNA]</scope>
    <source>
        <strain evidence="3">NBRC 15873</strain>
    </source>
</reference>
<evidence type="ECO:0000313" key="2">
    <source>
        <dbReference type="EMBL" id="GHI16131.1"/>
    </source>
</evidence>
<sequence>MEKKPAKGGMAASASSAIVIVQKASGMRLARPSIRDMAAREFVPAAWMITPAPRKRSALKAPWDRRWKTAAPRSPTARAPVM</sequence>
<comment type="caution">
    <text evidence="2">The sequence shown here is derived from an EMBL/GenBank/DDBJ whole genome shotgun (WGS) entry which is preliminary data.</text>
</comment>
<feature type="region of interest" description="Disordered" evidence="1">
    <location>
        <begin position="58"/>
        <end position="82"/>
    </location>
</feature>
<feature type="compositionally biased region" description="Low complexity" evidence="1">
    <location>
        <begin position="69"/>
        <end position="82"/>
    </location>
</feature>
<dbReference type="EMBL" id="BNDV01000012">
    <property type="protein sequence ID" value="GHI16131.1"/>
    <property type="molecule type" value="Genomic_DNA"/>
</dbReference>
<protein>
    <recommendedName>
        <fullName evidence="4">Transposase</fullName>
    </recommendedName>
</protein>
<evidence type="ECO:0000256" key="1">
    <source>
        <dbReference type="SAM" id="MobiDB-lite"/>
    </source>
</evidence>
<evidence type="ECO:0008006" key="4">
    <source>
        <dbReference type="Google" id="ProtNLM"/>
    </source>
</evidence>
<name>A0ABQ3NTN8_STRVG</name>
<dbReference type="Proteomes" id="UP000660554">
    <property type="component" value="Unassembled WGS sequence"/>
</dbReference>
<gene>
    <name evidence="2" type="ORF">Scinn_55940</name>
</gene>
<accession>A0ABQ3NTN8</accession>
<proteinExistence type="predicted"/>
<organism evidence="2 3">
    <name type="scientific">Streptomyces virginiae</name>
    <name type="common">Streptomyces cinnamonensis</name>
    <dbReference type="NCBI Taxonomy" id="1961"/>
    <lineage>
        <taxon>Bacteria</taxon>
        <taxon>Bacillati</taxon>
        <taxon>Actinomycetota</taxon>
        <taxon>Actinomycetes</taxon>
        <taxon>Kitasatosporales</taxon>
        <taxon>Streptomycetaceae</taxon>
        <taxon>Streptomyces</taxon>
    </lineage>
</organism>